<feature type="region of interest" description="Disordered" evidence="5">
    <location>
        <begin position="2227"/>
        <end position="2257"/>
    </location>
</feature>
<feature type="compositionally biased region" description="Low complexity" evidence="5">
    <location>
        <begin position="1085"/>
        <end position="1097"/>
    </location>
</feature>
<feature type="domain" description="Helicase Sen1 N-terminal" evidence="6">
    <location>
        <begin position="94"/>
        <end position="428"/>
    </location>
</feature>
<evidence type="ECO:0000259" key="7">
    <source>
        <dbReference type="Pfam" id="PF13086"/>
    </source>
</evidence>
<feature type="compositionally biased region" description="Polar residues" evidence="5">
    <location>
        <begin position="2337"/>
        <end position="2346"/>
    </location>
</feature>
<evidence type="ECO:0000259" key="8">
    <source>
        <dbReference type="Pfam" id="PF13087"/>
    </source>
</evidence>
<keyword evidence="4" id="KW-0067">ATP-binding</keyword>
<evidence type="ECO:0000313" key="11">
    <source>
        <dbReference type="Proteomes" id="UP001293254"/>
    </source>
</evidence>
<feature type="compositionally biased region" description="Polar residues" evidence="5">
    <location>
        <begin position="1152"/>
        <end position="1161"/>
    </location>
</feature>
<dbReference type="EMBL" id="JACGWO010000005">
    <property type="protein sequence ID" value="KAK4427500.1"/>
    <property type="molecule type" value="Genomic_DNA"/>
</dbReference>
<accession>A0AAE1YCA8</accession>
<evidence type="ECO:0000256" key="5">
    <source>
        <dbReference type="SAM" id="MobiDB-lite"/>
    </source>
</evidence>
<keyword evidence="11" id="KW-1185">Reference proteome</keyword>
<feature type="domain" description="DNA2/NAM7 helicase helicase" evidence="7">
    <location>
        <begin position="1476"/>
        <end position="1847"/>
    </location>
</feature>
<comment type="caution">
    <text evidence="10">The sequence shown here is derived from an EMBL/GenBank/DDBJ whole genome shotgun (WGS) entry which is preliminary data.</text>
</comment>
<dbReference type="PANTHER" id="PTHR10887">
    <property type="entry name" value="DNA2/NAM7 HELICASE FAMILY"/>
    <property type="match status" value="1"/>
</dbReference>
<protein>
    <submittedName>
        <fullName evidence="10">Helicase MAGATAMA 3</fullName>
    </submittedName>
</protein>
<dbReference type="GO" id="GO:0004386">
    <property type="term" value="F:helicase activity"/>
    <property type="evidence" value="ECO:0007669"/>
    <property type="project" value="UniProtKB-KW"/>
</dbReference>
<gene>
    <name evidence="10" type="ORF">Salat_1518900</name>
</gene>
<dbReference type="FunFam" id="3.40.50.300:FF:000326">
    <property type="entry name" value="P-loop containing nucleoside triphosphate hydrolase"/>
    <property type="match status" value="1"/>
</dbReference>
<organism evidence="10 11">
    <name type="scientific">Sesamum alatum</name>
    <dbReference type="NCBI Taxonomy" id="300844"/>
    <lineage>
        <taxon>Eukaryota</taxon>
        <taxon>Viridiplantae</taxon>
        <taxon>Streptophyta</taxon>
        <taxon>Embryophyta</taxon>
        <taxon>Tracheophyta</taxon>
        <taxon>Spermatophyta</taxon>
        <taxon>Magnoliopsida</taxon>
        <taxon>eudicotyledons</taxon>
        <taxon>Gunneridae</taxon>
        <taxon>Pentapetalae</taxon>
        <taxon>asterids</taxon>
        <taxon>lamiids</taxon>
        <taxon>Lamiales</taxon>
        <taxon>Pedaliaceae</taxon>
        <taxon>Sesamum</taxon>
    </lineage>
</organism>
<dbReference type="SUPFAM" id="SSF52540">
    <property type="entry name" value="P-loop containing nucleoside triphosphate hydrolases"/>
    <property type="match status" value="1"/>
</dbReference>
<evidence type="ECO:0000256" key="1">
    <source>
        <dbReference type="ARBA" id="ARBA00022741"/>
    </source>
</evidence>
<feature type="region of interest" description="Disordered" evidence="5">
    <location>
        <begin position="2143"/>
        <end position="2191"/>
    </location>
</feature>
<evidence type="ECO:0000256" key="3">
    <source>
        <dbReference type="ARBA" id="ARBA00022806"/>
    </source>
</evidence>
<feature type="compositionally biased region" description="Basic and acidic residues" evidence="5">
    <location>
        <begin position="2298"/>
        <end position="2313"/>
    </location>
</feature>
<feature type="region of interest" description="Disordered" evidence="5">
    <location>
        <begin position="1085"/>
        <end position="1107"/>
    </location>
</feature>
<dbReference type="Pfam" id="PF12726">
    <property type="entry name" value="SEN1_N"/>
    <property type="match status" value="1"/>
</dbReference>
<dbReference type="InterPro" id="IPR027417">
    <property type="entry name" value="P-loop_NTPase"/>
</dbReference>
<dbReference type="InterPro" id="IPR041677">
    <property type="entry name" value="DNA2/NAM7_AAA_11"/>
</dbReference>
<evidence type="ECO:0000256" key="4">
    <source>
        <dbReference type="ARBA" id="ARBA00022840"/>
    </source>
</evidence>
<dbReference type="Proteomes" id="UP001293254">
    <property type="component" value="Unassembled WGS sequence"/>
</dbReference>
<dbReference type="Pfam" id="PF13086">
    <property type="entry name" value="AAA_11"/>
    <property type="match status" value="1"/>
</dbReference>
<dbReference type="CDD" id="cd18042">
    <property type="entry name" value="DEXXQc_SETX"/>
    <property type="match status" value="1"/>
</dbReference>
<evidence type="ECO:0000259" key="9">
    <source>
        <dbReference type="Pfam" id="PF23576"/>
    </source>
</evidence>
<sequence length="2357" mass="263831">MAKKVTRKELLERWSVIEQEDEDDDDGLSSMHPVKRRRFRQLKEQWFSDAFNFLIYLPKENHVWCGYWDLMGPLLETFYNYFKEECHDSALKLLWNRISEEMRSCTLCIHQHHQAQQMYDKEYEESCISPLLDVLRILDEERISQHLKDLNARIAKGEYDAGHDYAEVVSVMFEVMMFPILLDDQSLATEFQILIEAIDNSHELTLDGHQQYPGVYALLFFKSRRVRSIGLRLAGHMGKLRRSTDLEPLQHLLRKCICILETEGMQPTIETSRPRVQLDRITVWLGMKALVGFLEPPAFEEGIVDRYPIFLSIVLNHISDDSLEFSHAVNCLRLLFEKLGCKLWLRATLSPSVMRNTLLGQCFHTRNEKSHKEIFDLFQPFLQSLEALQDGEHEKQRRHFLYFLLHQVPVSSNFSVLMRKKACQIALLIVLRGYRMDPPCPPSECAHMWGPSLVSSLKDLSLHSSLRQPAIDLIETIIVSDASALISIILNGQLHPSDKPIRPSNYSDAEDEEEIPSGYHAKETDVSCWKEFTMQHKMISQVDGSWMCVPMLWFDVLVEIDPLILPLSFSKAVFWSLSRFSVIEPENSTEMALPIRNWLATCASEISYLFGWKVPSGSDDGGDGTESRNSIRTSTMCLPLVRTFKRLTAHYTVRMEQGELRKQWTWEPMMSNSLILFLVDPNDNTRQAGRRILEQVSDVRGLTCGLQFLCSTPPSLFAVLLGLKHALKLVQLDSVLLNFQTLHHLFFILCKLLKEGNSSAQTVSQDPSNVSDISKFCLQGGFLKQPVFDSSPTDGDCSSFVSLTLWKKFSCSLSEIAWPSILKCLDGGKTFTDYTVSQMTCIRLLEVMPVVFERLPQNSGIMLETFDDTKWLHDLADWGKSSLAVVVRYWKQTLAYLLGHIKACCRNKSASAICDIEKLISYEKVSIDEVSKQVARLSVSLADEGSALNKIDCQSKCSPSGESMNRRNRSAESEILIVDEAKMTILKSEPLIDLEGEHVIVLSDDEKQGEISADIGLSSSWSSQTTHGRNHAGTAAAGRELKADLKEQVSTHGGLMVSPEAHHQLDSCSTDIVIEKMSSHNNVGIQISESSIQSESSGSKRKEVATEDGVTNSFLSTDKSNLTKLSDGTVNSAEIDSFAAQLHSRNAFPEVTSASNVQQSLKKPPKTSDETMKELVCDTDDNAWKFSFFKPPRRHQTLITKPITSGPKRQVIQLTSPVDNRPGSMRLGATMQKRFQPPRLDDWYRPILQLDFFVAVGLASGTDKDNQNVSKLKEVPVCFESPDGYVEIFRPLVLEEFKAQLQSSYQEMASAEEMSCGSLSVLSVERIDDFHVVRFVHDEDESTGSRSLSENDLVLLTRQPLRNSISDTHTVGKVERREKDNKRRLNILAIRLYLQGCSRLNRARKLLTERSKWYVGRIMSITPQLREFQALSSIREIPLLPVILNPVNHPCGQYESRTENLTKLAQPLQQIFKSSYNGSQLRAISLAIGPFDSKKDFELTLVQGPPGTGKTRTIVAIVSGLLAFSQMKDSKGLRSGGPACSSSSITNQRISQSAAIARAWQDAALARQVNEDVESNKRSTGSCSRGRILICAQSNAAVDELVARISSEGLYGCDGQRYKPYLVRVGNAKTVHPNSLPFFIDTLVENRLGEEKRNAREEKKSSTSADSLTTIRTNLEKLVDHIRYYEAKRASFQEGNSDSKNLVEGDCGDAEVLSDAEIKEKLRRLYEKKKAMYADLANVQAREKKHSDEIRVLRHKYRTAVLKEAEIVVTTLSGCGGDLYGVCSESTSGHKFISSSENTLFDAVVIDEAAQALEPATLIPLQLLKSRGTKCIMVGDPKQLPATVLSNVACKYLFQCSMFERLQRAGHPVIMLKEQYRMHPEICRFPSLHFYEGKLLNGDQMSGKAASFHGTWCLGPYVFFDIIDGQELRGKSAASLSLYNESEADAAVEVLRFFRTSYPSEFSGGRIGIITPYKRQLSLLHSRFASAFGPSITAEMEFNTVDGFQGREVDIVLLSTVRAAGSCSDTARVGSSNLGFVADVRRMNVALTRAKMSLWIFGHARTLQTNQSWAALLEDAKQRNLIVSGRKPYSSIYKFGLENRPSGNSLNIQLEEVDRIKPLSECVNTQKKVVKHTSERKRRCLGAVPESVHTGEGGISSSTKDAAKDDQKRARDGTNVSMKEVASVVTPNSDNKVLKGAKSKLEEDQVTTDKSWVCSANDKQINVKKAGVGKGSDIHNIRGHSAGKVKSGSQKHRRPVADEMCSKTFKHDKLQEVKAGASVSERSSKEKGEQGASTQVEALKDSIMKRKQQRDAVDALLSSALISSKKSESSAKSSAKRTLSTSNTSCDPIRPRKRANG</sequence>
<dbReference type="GO" id="GO:0005694">
    <property type="term" value="C:chromosome"/>
    <property type="evidence" value="ECO:0007669"/>
    <property type="project" value="UniProtKB-ARBA"/>
</dbReference>
<feature type="compositionally biased region" description="Basic residues" evidence="5">
    <location>
        <begin position="2237"/>
        <end position="2254"/>
    </location>
</feature>
<dbReference type="Pfam" id="PF13087">
    <property type="entry name" value="AAA_12"/>
    <property type="match status" value="1"/>
</dbReference>
<evidence type="ECO:0000256" key="2">
    <source>
        <dbReference type="ARBA" id="ARBA00022801"/>
    </source>
</evidence>
<reference evidence="10" key="2">
    <citation type="journal article" date="2024" name="Plant">
        <title>Genomic evolution and insights into agronomic trait innovations of Sesamum species.</title>
        <authorList>
            <person name="Miao H."/>
            <person name="Wang L."/>
            <person name="Qu L."/>
            <person name="Liu H."/>
            <person name="Sun Y."/>
            <person name="Le M."/>
            <person name="Wang Q."/>
            <person name="Wei S."/>
            <person name="Zheng Y."/>
            <person name="Lin W."/>
            <person name="Duan Y."/>
            <person name="Cao H."/>
            <person name="Xiong S."/>
            <person name="Wang X."/>
            <person name="Wei L."/>
            <person name="Li C."/>
            <person name="Ma Q."/>
            <person name="Ju M."/>
            <person name="Zhao R."/>
            <person name="Li G."/>
            <person name="Mu C."/>
            <person name="Tian Q."/>
            <person name="Mei H."/>
            <person name="Zhang T."/>
            <person name="Gao T."/>
            <person name="Zhang H."/>
        </authorList>
    </citation>
    <scope>NUCLEOTIDE SEQUENCE</scope>
    <source>
        <strain evidence="10">3651</strain>
    </source>
</reference>
<dbReference type="InterPro" id="IPR041679">
    <property type="entry name" value="DNA2/NAM7-like_C"/>
</dbReference>
<dbReference type="Pfam" id="PF23576">
    <property type="entry name" value="SEN1_barrel"/>
    <property type="match status" value="1"/>
</dbReference>
<dbReference type="Gene3D" id="3.40.50.300">
    <property type="entry name" value="P-loop containing nucleotide triphosphate hydrolases"/>
    <property type="match status" value="2"/>
</dbReference>
<feature type="compositionally biased region" description="Low complexity" evidence="5">
    <location>
        <begin position="2315"/>
        <end position="2324"/>
    </location>
</feature>
<name>A0AAE1YCA8_9LAMI</name>
<keyword evidence="2" id="KW-0378">Hydrolase</keyword>
<evidence type="ECO:0000259" key="6">
    <source>
        <dbReference type="Pfam" id="PF12726"/>
    </source>
</evidence>
<dbReference type="PANTHER" id="PTHR10887:SF495">
    <property type="entry name" value="HELICASE SENATAXIN ISOFORM X1-RELATED"/>
    <property type="match status" value="1"/>
</dbReference>
<feature type="compositionally biased region" description="Basic and acidic residues" evidence="5">
    <location>
        <begin position="2161"/>
        <end position="2172"/>
    </location>
</feature>
<feature type="region of interest" description="Disordered" evidence="5">
    <location>
        <begin position="1149"/>
        <end position="1172"/>
    </location>
</feature>
<dbReference type="InterPro" id="IPR056474">
    <property type="entry name" value="SEN1_barrel"/>
</dbReference>
<feature type="domain" description="DNA2/NAM7 helicase-like C-terminal" evidence="8">
    <location>
        <begin position="1855"/>
        <end position="2060"/>
    </location>
</feature>
<proteinExistence type="predicted"/>
<feature type="region of interest" description="Disordered" evidence="5">
    <location>
        <begin position="2272"/>
        <end position="2357"/>
    </location>
</feature>
<keyword evidence="3 10" id="KW-0347">Helicase</keyword>
<dbReference type="CDD" id="cd18808">
    <property type="entry name" value="SF1_C_Upf1"/>
    <property type="match status" value="1"/>
</dbReference>
<feature type="domain" description="Helicase SEN1 beta-barrel" evidence="9">
    <location>
        <begin position="1313"/>
        <end position="1418"/>
    </location>
</feature>
<dbReference type="InterPro" id="IPR047187">
    <property type="entry name" value="SF1_C_Upf1"/>
</dbReference>
<evidence type="ECO:0000313" key="10">
    <source>
        <dbReference type="EMBL" id="KAK4427500.1"/>
    </source>
</evidence>
<dbReference type="GO" id="GO:0005524">
    <property type="term" value="F:ATP binding"/>
    <property type="evidence" value="ECO:0007669"/>
    <property type="project" value="UniProtKB-KW"/>
</dbReference>
<reference evidence="10" key="1">
    <citation type="submission" date="2020-06" db="EMBL/GenBank/DDBJ databases">
        <authorList>
            <person name="Li T."/>
            <person name="Hu X."/>
            <person name="Zhang T."/>
            <person name="Song X."/>
            <person name="Zhang H."/>
            <person name="Dai N."/>
            <person name="Sheng W."/>
            <person name="Hou X."/>
            <person name="Wei L."/>
        </authorList>
    </citation>
    <scope>NUCLEOTIDE SEQUENCE</scope>
    <source>
        <strain evidence="10">3651</strain>
        <tissue evidence="10">Leaf</tissue>
    </source>
</reference>
<dbReference type="InterPro" id="IPR045055">
    <property type="entry name" value="DNA2/NAM7-like"/>
</dbReference>
<keyword evidence="1" id="KW-0547">Nucleotide-binding</keyword>
<dbReference type="InterPro" id="IPR024481">
    <property type="entry name" value="Helicase_Sen1_N"/>
</dbReference>
<dbReference type="GO" id="GO:0016787">
    <property type="term" value="F:hydrolase activity"/>
    <property type="evidence" value="ECO:0007669"/>
    <property type="project" value="UniProtKB-KW"/>
</dbReference>